<protein>
    <submittedName>
        <fullName evidence="3">Uncharacterized protein</fullName>
    </submittedName>
</protein>
<evidence type="ECO:0000313" key="4">
    <source>
        <dbReference type="Proteomes" id="UP000194225"/>
    </source>
</evidence>
<dbReference type="GeneID" id="90926405"/>
<evidence type="ECO:0000313" key="3">
    <source>
        <dbReference type="EMBL" id="QEV54354.1"/>
    </source>
</evidence>
<dbReference type="Proteomes" id="UP000194225">
    <property type="component" value="Unassembled WGS sequence"/>
</dbReference>
<proteinExistence type="predicted"/>
<evidence type="ECO:0000256" key="1">
    <source>
        <dbReference type="SAM" id="SignalP"/>
    </source>
</evidence>
<dbReference type="KEGG" id="spla:CP981_24440"/>
<reference evidence="2 4" key="1">
    <citation type="submission" date="2016-09" db="EMBL/GenBank/DDBJ databases">
        <title>Streptomyces platensis DSM40041, a candidate organism with high potential of specific P450 cytochromes.</title>
        <authorList>
            <person name="Grumaz C."/>
            <person name="Vainshtein Y."/>
            <person name="Kirstahler P."/>
            <person name="Sohn K."/>
        </authorList>
    </citation>
    <scope>NUCLEOTIDE SEQUENCE [LARGE SCALE GENOMIC DNA]</scope>
    <source>
        <strain evidence="2 4">DSM 40041</strain>
    </source>
</reference>
<dbReference type="EMBL" id="MIGA01000016">
    <property type="protein sequence ID" value="OSY45643.1"/>
    <property type="molecule type" value="Genomic_DNA"/>
</dbReference>
<keyword evidence="1" id="KW-0732">Signal</keyword>
<sequence length="124" mass="12931">MKRHRKAVLGLMAAVGACLSTGVFATSAAAATGTNVKISQHAAIAATTCYTFVGAEDKNYCNYSRPVNDQLTVGIPANTTQVVIDLKVFPWASPADSIALDPNKDRCVEVSGTALNAKLLETGC</sequence>
<dbReference type="Proteomes" id="UP000325458">
    <property type="component" value="Chromosome"/>
</dbReference>
<dbReference type="PROSITE" id="PS51257">
    <property type="entry name" value="PROKAR_LIPOPROTEIN"/>
    <property type="match status" value="1"/>
</dbReference>
<dbReference type="RefSeq" id="WP_143658873.1">
    <property type="nucleotide sequence ID" value="NZ_BAABSS010000020.1"/>
</dbReference>
<keyword evidence="4" id="KW-1185">Reference proteome</keyword>
<reference evidence="3 5" key="2">
    <citation type="submission" date="2017-09" db="EMBL/GenBank/DDBJ databases">
        <authorList>
            <person name="Lee N."/>
            <person name="Cho B.-K."/>
        </authorList>
    </citation>
    <scope>NUCLEOTIDE SEQUENCE [LARGE SCALE GENOMIC DNA]</scope>
    <source>
        <strain evidence="3 5">ATCC 23948</strain>
    </source>
</reference>
<dbReference type="AlphaFoldDB" id="A0AAE6NJM0"/>
<feature type="chain" id="PRO_5042101109" evidence="1">
    <location>
        <begin position="26"/>
        <end position="124"/>
    </location>
</feature>
<feature type="signal peptide" evidence="1">
    <location>
        <begin position="1"/>
        <end position="25"/>
    </location>
</feature>
<gene>
    <name evidence="2" type="ORF">BG653_02933</name>
    <name evidence="3" type="ORF">CP981_24440</name>
</gene>
<organism evidence="3 5">
    <name type="scientific">Streptomyces platensis</name>
    <dbReference type="NCBI Taxonomy" id="58346"/>
    <lineage>
        <taxon>Bacteria</taxon>
        <taxon>Bacillati</taxon>
        <taxon>Actinomycetota</taxon>
        <taxon>Actinomycetes</taxon>
        <taxon>Kitasatosporales</taxon>
        <taxon>Streptomycetaceae</taxon>
        <taxon>Streptomyces</taxon>
    </lineage>
</organism>
<dbReference type="EMBL" id="CP023691">
    <property type="protein sequence ID" value="QEV54354.1"/>
    <property type="molecule type" value="Genomic_DNA"/>
</dbReference>
<evidence type="ECO:0000313" key="5">
    <source>
        <dbReference type="Proteomes" id="UP000325458"/>
    </source>
</evidence>
<name>A0AAE6NJM0_STRPT</name>
<accession>A0AAE6NJM0</accession>
<evidence type="ECO:0000313" key="2">
    <source>
        <dbReference type="EMBL" id="OSY45643.1"/>
    </source>
</evidence>